<dbReference type="Proteomes" id="UP000183940">
    <property type="component" value="Unassembled WGS sequence"/>
</dbReference>
<protein>
    <submittedName>
        <fullName evidence="1">Uncharacterized protein</fullName>
    </submittedName>
</protein>
<proteinExistence type="predicted"/>
<reference evidence="1" key="1">
    <citation type="submission" date="2016-10" db="EMBL/GenBank/DDBJ databases">
        <title>CRISPR-Cas defence system in Roseofilum reptotaenium: evidence of a bacteriophage-cyanobacterium arms race in the coral black band disease.</title>
        <authorList>
            <person name="Buerger P."/>
            <person name="Wood-Charlson E.M."/>
            <person name="Weynberg K.D."/>
            <person name="Willis B."/>
            <person name="Van Oppen M.J."/>
        </authorList>
    </citation>
    <scope>NUCLEOTIDE SEQUENCE [LARGE SCALE GENOMIC DNA]</scope>
    <source>
        <strain evidence="1">AO1-A</strain>
    </source>
</reference>
<evidence type="ECO:0000313" key="2">
    <source>
        <dbReference type="Proteomes" id="UP000183940"/>
    </source>
</evidence>
<dbReference type="AlphaFoldDB" id="A0A1L9QWE8"/>
<evidence type="ECO:0000313" key="1">
    <source>
        <dbReference type="EMBL" id="OJJ26927.1"/>
    </source>
</evidence>
<organism evidence="1 2">
    <name type="scientific">Roseofilum reptotaenium AO1-A</name>
    <dbReference type="NCBI Taxonomy" id="1925591"/>
    <lineage>
        <taxon>Bacteria</taxon>
        <taxon>Bacillati</taxon>
        <taxon>Cyanobacteriota</taxon>
        <taxon>Cyanophyceae</taxon>
        <taxon>Desertifilales</taxon>
        <taxon>Desertifilaceae</taxon>
        <taxon>Roseofilum</taxon>
    </lineage>
</organism>
<accession>A0A1L9QWE8</accession>
<comment type="caution">
    <text evidence="1">The sequence shown here is derived from an EMBL/GenBank/DDBJ whole genome shotgun (WGS) entry which is preliminary data.</text>
</comment>
<gene>
    <name evidence="1" type="ORF">BI308_04355</name>
</gene>
<dbReference type="EMBL" id="MLAW01000004">
    <property type="protein sequence ID" value="OJJ26927.1"/>
    <property type="molecule type" value="Genomic_DNA"/>
</dbReference>
<name>A0A1L9QWE8_9CYAN</name>
<keyword evidence="2" id="KW-1185">Reference proteome</keyword>
<sequence length="115" mass="13103">MLSIEDKKKLEILGCKFKASKAPYHMMIDSLLSPDTTLLYMACLHDDGHITEDERSLLDWFKRFSVQSAELSLSDQREMINAAFHGYYSYRYQGQKTKAVSLEAAEVESNQSSVA</sequence>